<evidence type="ECO:0000313" key="2">
    <source>
        <dbReference type="EMBL" id="QPI56341.1"/>
    </source>
</evidence>
<dbReference type="Proteomes" id="UP000663421">
    <property type="component" value="Chromosome"/>
</dbReference>
<reference evidence="2 3" key="1">
    <citation type="submission" date="2020-11" db="EMBL/GenBank/DDBJ databases">
        <title>Complete genome sequence unveiled secondary metabolic potentials in Streptomyces solisilvae HNM0141.</title>
        <authorList>
            <person name="Huang X."/>
        </authorList>
    </citation>
    <scope>NUCLEOTIDE SEQUENCE [LARGE SCALE GENOMIC DNA]</scope>
    <source>
        <strain evidence="2 3">HNM0141</strain>
    </source>
</reference>
<organism evidence="2 3">
    <name type="scientific">Streptomyces malaysiensis</name>
    <dbReference type="NCBI Taxonomy" id="92644"/>
    <lineage>
        <taxon>Bacteria</taxon>
        <taxon>Bacillati</taxon>
        <taxon>Actinomycetota</taxon>
        <taxon>Actinomycetes</taxon>
        <taxon>Kitasatosporales</taxon>
        <taxon>Streptomycetaceae</taxon>
        <taxon>Streptomyces</taxon>
        <taxon>Streptomyces violaceusniger group</taxon>
    </lineage>
</organism>
<evidence type="ECO:0000256" key="1">
    <source>
        <dbReference type="SAM" id="MobiDB-lite"/>
    </source>
</evidence>
<sequence length="221" mass="24905">MSDDRADRYLKAIVEASYVSLLASHTASAVMAVADEELQQLEDALSKERARAEVAEQQRDDWRRATASYSRQTADHLDSKAEAEQQRDLWEASARAIRSECDQRAADAVRLRADLLTARHDRDEFYSELLATRKELEEARAASALWKELAEKHDASAAPLRHQLRTAGRERDRALQARDGASRNAEYYRGQLEALDNVDVDDLKATIVAQARRLAKLEGEA</sequence>
<protein>
    <recommendedName>
        <fullName evidence="4">PspA/IM30 family protein</fullName>
    </recommendedName>
</protein>
<proteinExistence type="predicted"/>
<feature type="region of interest" description="Disordered" evidence="1">
    <location>
        <begin position="52"/>
        <end position="83"/>
    </location>
</feature>
<feature type="compositionally biased region" description="Basic and acidic residues" evidence="1">
    <location>
        <begin position="52"/>
        <end position="64"/>
    </location>
</feature>
<gene>
    <name evidence="2" type="ORF">I1A49_16580</name>
</gene>
<evidence type="ECO:0000313" key="3">
    <source>
        <dbReference type="Proteomes" id="UP000663421"/>
    </source>
</evidence>
<evidence type="ECO:0008006" key="4">
    <source>
        <dbReference type="Google" id="ProtNLM"/>
    </source>
</evidence>
<dbReference type="EMBL" id="CP065050">
    <property type="protein sequence ID" value="QPI56341.1"/>
    <property type="molecule type" value="Genomic_DNA"/>
</dbReference>
<name>A0ABX6W5K2_STRMQ</name>
<accession>A0ABX6W5K2</accession>
<keyword evidence="3" id="KW-1185">Reference proteome</keyword>
<feature type="compositionally biased region" description="Basic and acidic residues" evidence="1">
    <location>
        <begin position="73"/>
        <end position="83"/>
    </location>
</feature>